<dbReference type="CDD" id="cd14798">
    <property type="entry name" value="RX-CC_like"/>
    <property type="match status" value="1"/>
</dbReference>
<reference evidence="8" key="1">
    <citation type="journal article" date="2019" name="Gigascience">
        <title>De novo genome assembly of the endangered Acer yangbiense, a plant species with extremely small populations endemic to Yunnan Province, China.</title>
        <authorList>
            <person name="Yang J."/>
            <person name="Wariss H.M."/>
            <person name="Tao L."/>
            <person name="Zhang R."/>
            <person name="Yun Q."/>
            <person name="Hollingsworth P."/>
            <person name="Dao Z."/>
            <person name="Luo G."/>
            <person name="Guo H."/>
            <person name="Ma Y."/>
            <person name="Sun W."/>
        </authorList>
    </citation>
    <scope>NUCLEOTIDE SEQUENCE [LARGE SCALE GENOMIC DNA]</scope>
    <source>
        <strain evidence="8">cv. br00</strain>
    </source>
</reference>
<dbReference type="PANTHER" id="PTHR19338:SF32">
    <property type="entry name" value="OS06G0287500 PROTEIN"/>
    <property type="match status" value="1"/>
</dbReference>
<dbReference type="InterPro" id="IPR027417">
    <property type="entry name" value="P-loop_NTPase"/>
</dbReference>
<dbReference type="InterPro" id="IPR041118">
    <property type="entry name" value="Rx_N"/>
</dbReference>
<dbReference type="InterPro" id="IPR032675">
    <property type="entry name" value="LRR_dom_sf"/>
</dbReference>
<dbReference type="Pfam" id="PF18052">
    <property type="entry name" value="Rx_N"/>
    <property type="match status" value="1"/>
</dbReference>
<name>A0A5N5P218_9ROSI</name>
<evidence type="ECO:0000313" key="7">
    <source>
        <dbReference type="EMBL" id="KAB5573814.1"/>
    </source>
</evidence>
<evidence type="ECO:0000313" key="8">
    <source>
        <dbReference type="Proteomes" id="UP000326939"/>
    </source>
</evidence>
<evidence type="ECO:0008006" key="9">
    <source>
        <dbReference type="Google" id="ProtNLM"/>
    </source>
</evidence>
<dbReference type="PRINTS" id="PR00364">
    <property type="entry name" value="DISEASERSIST"/>
</dbReference>
<evidence type="ECO:0000256" key="2">
    <source>
        <dbReference type="ARBA" id="ARBA00022741"/>
    </source>
</evidence>
<dbReference type="SUPFAM" id="SSF52058">
    <property type="entry name" value="L domain-like"/>
    <property type="match status" value="1"/>
</dbReference>
<dbReference type="Gene3D" id="3.40.50.300">
    <property type="entry name" value="P-loop containing nucleotide triphosphate hydrolases"/>
    <property type="match status" value="1"/>
</dbReference>
<keyword evidence="8" id="KW-1185">Reference proteome</keyword>
<keyword evidence="3" id="KW-0611">Plant defense</keyword>
<dbReference type="Pfam" id="PF23598">
    <property type="entry name" value="LRR_14"/>
    <property type="match status" value="1"/>
</dbReference>
<keyword evidence="1" id="KW-0677">Repeat</keyword>
<keyword evidence="2" id="KW-0547">Nucleotide-binding</keyword>
<dbReference type="AlphaFoldDB" id="A0A5N5P218"/>
<dbReference type="GO" id="GO:0043531">
    <property type="term" value="F:ADP binding"/>
    <property type="evidence" value="ECO:0007669"/>
    <property type="project" value="InterPro"/>
</dbReference>
<organism evidence="7 8">
    <name type="scientific">Salix brachista</name>
    <dbReference type="NCBI Taxonomy" id="2182728"/>
    <lineage>
        <taxon>Eukaryota</taxon>
        <taxon>Viridiplantae</taxon>
        <taxon>Streptophyta</taxon>
        <taxon>Embryophyta</taxon>
        <taxon>Tracheophyta</taxon>
        <taxon>Spermatophyta</taxon>
        <taxon>Magnoliopsida</taxon>
        <taxon>eudicotyledons</taxon>
        <taxon>Gunneridae</taxon>
        <taxon>Pentapetalae</taxon>
        <taxon>rosids</taxon>
        <taxon>fabids</taxon>
        <taxon>Malpighiales</taxon>
        <taxon>Salicaceae</taxon>
        <taxon>Saliceae</taxon>
        <taxon>Salix</taxon>
    </lineage>
</organism>
<dbReference type="Proteomes" id="UP000326939">
    <property type="component" value="Chromosome 1"/>
</dbReference>
<dbReference type="PANTHER" id="PTHR19338">
    <property type="entry name" value="TRANSLOCASE OF INNER MITOCHONDRIAL MEMBRANE 13 HOMOLOG"/>
    <property type="match status" value="1"/>
</dbReference>
<dbReference type="Pfam" id="PF00931">
    <property type="entry name" value="NB-ARC"/>
    <property type="match status" value="1"/>
</dbReference>
<feature type="domain" description="NB-ARC" evidence="4">
    <location>
        <begin position="169"/>
        <end position="247"/>
    </location>
</feature>
<feature type="domain" description="Disease resistance N-terminal" evidence="5">
    <location>
        <begin position="5"/>
        <end position="92"/>
    </location>
</feature>
<dbReference type="Gene3D" id="1.20.5.4130">
    <property type="match status" value="1"/>
</dbReference>
<proteinExistence type="predicted"/>
<dbReference type="Gene3D" id="3.80.10.10">
    <property type="entry name" value="Ribonuclease Inhibitor"/>
    <property type="match status" value="2"/>
</dbReference>
<dbReference type="InterPro" id="IPR055414">
    <property type="entry name" value="LRR_R13L4/SHOC2-like"/>
</dbReference>
<dbReference type="InterPro" id="IPR002182">
    <property type="entry name" value="NB-ARC"/>
</dbReference>
<dbReference type="EMBL" id="VDCV01000001">
    <property type="protein sequence ID" value="KAB5573814.1"/>
    <property type="molecule type" value="Genomic_DNA"/>
</dbReference>
<protein>
    <recommendedName>
        <fullName evidence="9">Rx N-terminal domain-containing protein</fullName>
    </recommendedName>
</protein>
<comment type="caution">
    <text evidence="7">The sequence shown here is derived from an EMBL/GenBank/DDBJ whole genome shotgun (WGS) entry which is preliminary data.</text>
</comment>
<dbReference type="GO" id="GO:0051707">
    <property type="term" value="P:response to other organism"/>
    <property type="evidence" value="ECO:0007669"/>
    <property type="project" value="UniProtKB-ARBA"/>
</dbReference>
<accession>A0A5N5P218</accession>
<gene>
    <name evidence="7" type="ORF">DKX38_001008</name>
</gene>
<evidence type="ECO:0000259" key="5">
    <source>
        <dbReference type="Pfam" id="PF18052"/>
    </source>
</evidence>
<evidence type="ECO:0000259" key="6">
    <source>
        <dbReference type="Pfam" id="PF23598"/>
    </source>
</evidence>
<dbReference type="GO" id="GO:0006952">
    <property type="term" value="P:defense response"/>
    <property type="evidence" value="ECO:0007669"/>
    <property type="project" value="UniProtKB-KW"/>
</dbReference>
<feature type="domain" description="Disease resistance R13L4/SHOC-2-like LRR" evidence="6">
    <location>
        <begin position="308"/>
        <end position="388"/>
    </location>
</feature>
<evidence type="ECO:0000259" key="4">
    <source>
        <dbReference type="Pfam" id="PF00931"/>
    </source>
</evidence>
<evidence type="ECO:0000256" key="3">
    <source>
        <dbReference type="ARBA" id="ARBA00022821"/>
    </source>
</evidence>
<dbReference type="InterPro" id="IPR038005">
    <property type="entry name" value="RX-like_CC"/>
</dbReference>
<dbReference type="SUPFAM" id="SSF52540">
    <property type="entry name" value="P-loop containing nucleoside triphosphate hydrolases"/>
    <property type="match status" value="1"/>
</dbReference>
<evidence type="ECO:0000256" key="1">
    <source>
        <dbReference type="ARBA" id="ARBA00022737"/>
    </source>
</evidence>
<sequence>MSEGVVTFLLTKLGDFLVERGKQLAGVQGEAEYISDELEFMTAFLRLADAMEDSDPVLKCLVKKVRDTAYDTEDALDNFSLSLASDPGHGFFSCFRKISRSIKDARARRRIASKIQSIKSRVISISESHRRYCNKNNIMIQGSSSNSIPRLECQKDALLLEEADLVGIEKPKKQLIEWLLGGKSGREVISVVGMGGLGKSTLVGKVYDDSDVKKHFKFRAWITVSQSFKREDLLKDMIQQLFRVHRKPDPKVKEEGTVWPEKARRGSMHNAMPRIQKRQDSSRFRSLLTFWQEDCSYNSPVHNLFSGHLRLLHVLDLEGAPLNEFPSEVTSLFLLKYLSLRNTKVNFIPGSISKLKNLETLDLKHAQVSELPAEIRKLRKLCYLLVYRYEIDSDDRVPTKYGFKAPAHIGAKGFQRLKFLGLNKLERLGMIVVEQGAMPSLEKMIVQSCKSLRRVPSGIEHLSTLKVLEFFNMPKELVMTLHPNGEDGDYLKVAHVPDVYSTYWNNGNWDIFSLLSAKLEDKHSAQPSPRLYKRNYTWK</sequence>